<proteinExistence type="predicted"/>
<sequence length="99" mass="10482">MNGTPVATMGSMTAHGGSIAQGEPTVLISSATPNKKAFASLADIPVPTFSKIEITINKFKDASSGNEHAKKMTEAQANQELVKEEAKQHGYLSDLCFSQ</sequence>
<dbReference type="AlphaFoldDB" id="A0A0E9LWN3"/>
<protein>
    <submittedName>
        <fullName evidence="1">Uncharacterized protein</fullName>
    </submittedName>
</protein>
<name>A0A0E9LWN3_9BACT</name>
<gene>
    <name evidence="1" type="ORF">JCM15548_11458</name>
</gene>
<organism evidence="1 2">
    <name type="scientific">Geofilum rubicundum JCM 15548</name>
    <dbReference type="NCBI Taxonomy" id="1236989"/>
    <lineage>
        <taxon>Bacteria</taxon>
        <taxon>Pseudomonadati</taxon>
        <taxon>Bacteroidota</taxon>
        <taxon>Bacteroidia</taxon>
        <taxon>Marinilabiliales</taxon>
        <taxon>Marinilabiliaceae</taxon>
        <taxon>Geofilum</taxon>
    </lineage>
</organism>
<comment type="caution">
    <text evidence="1">The sequence shown here is derived from an EMBL/GenBank/DDBJ whole genome shotgun (WGS) entry which is preliminary data.</text>
</comment>
<dbReference type="EMBL" id="BAZW01000008">
    <property type="protein sequence ID" value="GAO29285.1"/>
    <property type="molecule type" value="Genomic_DNA"/>
</dbReference>
<keyword evidence="2" id="KW-1185">Reference proteome</keyword>
<dbReference type="Proteomes" id="UP000032900">
    <property type="component" value="Unassembled WGS sequence"/>
</dbReference>
<evidence type="ECO:0000313" key="2">
    <source>
        <dbReference type="Proteomes" id="UP000032900"/>
    </source>
</evidence>
<reference evidence="1 2" key="1">
    <citation type="journal article" date="2015" name="Microbes Environ.">
        <title>Distribution and evolution of nitrogen fixation genes in the phylum bacteroidetes.</title>
        <authorList>
            <person name="Inoue J."/>
            <person name="Oshima K."/>
            <person name="Suda W."/>
            <person name="Sakamoto M."/>
            <person name="Iino T."/>
            <person name="Noda S."/>
            <person name="Hongoh Y."/>
            <person name="Hattori M."/>
            <person name="Ohkuma M."/>
        </authorList>
    </citation>
    <scope>NUCLEOTIDE SEQUENCE [LARGE SCALE GENOMIC DNA]</scope>
    <source>
        <strain evidence="1">JCM 15548</strain>
    </source>
</reference>
<dbReference type="Gene3D" id="2.60.200.60">
    <property type="match status" value="1"/>
</dbReference>
<evidence type="ECO:0000313" key="1">
    <source>
        <dbReference type="EMBL" id="GAO29285.1"/>
    </source>
</evidence>
<dbReference type="STRING" id="1236989.JCM15548_11458"/>
<accession>A0A0E9LWN3</accession>